<feature type="region of interest" description="Disordered" evidence="1">
    <location>
        <begin position="266"/>
        <end position="319"/>
    </location>
</feature>
<keyword evidence="3" id="KW-1185">Reference proteome</keyword>
<dbReference type="EMBL" id="WEGK01000016">
    <property type="protein sequence ID" value="MQY23026.1"/>
    <property type="molecule type" value="Genomic_DNA"/>
</dbReference>
<feature type="compositionally biased region" description="Basic and acidic residues" evidence="1">
    <location>
        <begin position="1"/>
        <end position="10"/>
    </location>
</feature>
<organism evidence="2 3">
    <name type="scientific">Nocardia macrotermitis</name>
    <dbReference type="NCBI Taxonomy" id="2585198"/>
    <lineage>
        <taxon>Bacteria</taxon>
        <taxon>Bacillati</taxon>
        <taxon>Actinomycetota</taxon>
        <taxon>Actinomycetes</taxon>
        <taxon>Mycobacteriales</taxon>
        <taxon>Nocardiaceae</taxon>
        <taxon>Nocardia</taxon>
    </lineage>
</organism>
<protein>
    <submittedName>
        <fullName evidence="2">Uncharacterized protein</fullName>
    </submittedName>
</protein>
<evidence type="ECO:0000256" key="1">
    <source>
        <dbReference type="SAM" id="MobiDB-lite"/>
    </source>
</evidence>
<gene>
    <name evidence="2" type="ORF">NRB20_61510</name>
</gene>
<evidence type="ECO:0000313" key="3">
    <source>
        <dbReference type="Proteomes" id="UP000438448"/>
    </source>
</evidence>
<accession>A0A7K0DB53</accession>
<proteinExistence type="predicted"/>
<evidence type="ECO:0000313" key="2">
    <source>
        <dbReference type="EMBL" id="MQY23026.1"/>
    </source>
</evidence>
<reference evidence="2 3" key="1">
    <citation type="submission" date="2019-10" db="EMBL/GenBank/DDBJ databases">
        <title>Nocardia macrotermitis sp. nov. and Nocardia aurantia sp. nov., isolated from the gut of fungus growing-termite Macrotermes natalensis.</title>
        <authorList>
            <person name="Benndorf R."/>
            <person name="Schwitalla J."/>
            <person name="Martin K."/>
            <person name="De Beer W."/>
            <person name="Kaster A.-K."/>
            <person name="Vollmers J."/>
            <person name="Poulsen M."/>
            <person name="Beemelmanns C."/>
        </authorList>
    </citation>
    <scope>NUCLEOTIDE SEQUENCE [LARGE SCALE GENOMIC DNA]</scope>
    <source>
        <strain evidence="2 3">RB20</strain>
    </source>
</reference>
<feature type="compositionally biased region" description="Polar residues" evidence="1">
    <location>
        <begin position="283"/>
        <end position="302"/>
    </location>
</feature>
<feature type="region of interest" description="Disordered" evidence="1">
    <location>
        <begin position="1"/>
        <end position="34"/>
    </location>
</feature>
<comment type="caution">
    <text evidence="2">The sequence shown here is derived from an EMBL/GenBank/DDBJ whole genome shotgun (WGS) entry which is preliminary data.</text>
</comment>
<dbReference type="AlphaFoldDB" id="A0A7K0DB53"/>
<dbReference type="Proteomes" id="UP000438448">
    <property type="component" value="Unassembled WGS sequence"/>
</dbReference>
<name>A0A7K0DB53_9NOCA</name>
<sequence>MINPEHRDSECCDSWSRNSRAGDSWPRRGAGDRSPLTVARSGFDRMAGQPLRLPPVPGVRAGSWGQLRERLLGRTLPIGTVDAVWGWLIERAREPGPGRAQIALGCLGLAVPMLAAATDRYVAPYSAHREDAESELVAGFLRQLREIDPDQPHLWLRLRSAMRHQARSCAHRQSGVASPAELDHVAHTCLARMRIPAGHPELVLARAVAREVITAEAAELIVSTRWESRSVTSMVGQLPGVRSQWPVRKLSKFRQRAEADLAAWLNQQATDPAPTGTRDARTPTASPGRQEGSSTAVRSGHSSWPPIATAPAARHQGVR</sequence>